<dbReference type="AlphaFoldDB" id="A0A7U6M1E9"/>
<dbReference type="EMBL" id="AP022324">
    <property type="protein sequence ID" value="BBU44212.1"/>
    <property type="molecule type" value="Genomic_DNA"/>
</dbReference>
<dbReference type="Proteomes" id="UP000464661">
    <property type="component" value="Chromosome"/>
</dbReference>
<evidence type="ECO:0000313" key="2">
    <source>
        <dbReference type="Proteomes" id="UP000464661"/>
    </source>
</evidence>
<gene>
    <name evidence="1" type="ORF">PPTS312_21270</name>
</gene>
<name>A0A7U6M1E9_PSEPU</name>
<proteinExistence type="predicted"/>
<accession>A0A7U6M1E9</accession>
<evidence type="ECO:0000313" key="1">
    <source>
        <dbReference type="EMBL" id="BBU44212.1"/>
    </source>
</evidence>
<sequence length="200" mass="22247">MEAEMHVDWHLFMDWLGRLISSDGTPAWVQAIGSLAALFIAIRVSRLSVEHAGVLKQKSMFSVVEASHQFACSIRSAVESIGAEPGSNAELYSVYHKDVMAGMIKALQALPVHEFSAGQQVVSTLSITNQFVFLSGVVEKLLYDPSLLAEYKKSFSDLDGDRKGRRELRVTITNIFKGNALRHLAEIDKHYKKLENTIPK</sequence>
<organism evidence="1 2">
    <name type="scientific">Pseudomonas putida</name>
    <name type="common">Arthrobacter siderocapsulatus</name>
    <dbReference type="NCBI Taxonomy" id="303"/>
    <lineage>
        <taxon>Bacteria</taxon>
        <taxon>Pseudomonadati</taxon>
        <taxon>Pseudomonadota</taxon>
        <taxon>Gammaproteobacteria</taxon>
        <taxon>Pseudomonadales</taxon>
        <taxon>Pseudomonadaceae</taxon>
        <taxon>Pseudomonas</taxon>
    </lineage>
</organism>
<reference evidence="1 2" key="1">
    <citation type="submission" date="2020-01" db="EMBL/GenBank/DDBJ databases">
        <title>Complete Genome Sequence of Pseudomonas putida Strain TS312, Harboring the HdtS type N-acyl-homoserine Lactone Synthase, Isolated from a Paper Mill.</title>
        <authorList>
            <person name="Hosoe A."/>
            <person name="Suenaga T."/>
            <person name="Sugi T."/>
            <person name="Izumi T."/>
            <person name="Nagai N."/>
            <person name="Terada A."/>
        </authorList>
    </citation>
    <scope>NUCLEOTIDE SEQUENCE [LARGE SCALE GENOMIC DNA]</scope>
    <source>
        <strain evidence="1 2">TS312</strain>
    </source>
</reference>
<protein>
    <submittedName>
        <fullName evidence="1">Uncharacterized protein</fullName>
    </submittedName>
</protein>